<organism evidence="3 4">
    <name type="scientific">Capsaspora owczarzaki (strain ATCC 30864)</name>
    <dbReference type="NCBI Taxonomy" id="595528"/>
    <lineage>
        <taxon>Eukaryota</taxon>
        <taxon>Filasterea</taxon>
        <taxon>Capsaspora</taxon>
    </lineage>
</organism>
<dbReference type="EMBL" id="KE346361">
    <property type="protein sequence ID" value="KJE90161.1"/>
    <property type="molecule type" value="Genomic_DNA"/>
</dbReference>
<dbReference type="FunCoup" id="A0A0D2U4U4">
    <property type="interactions" value="5"/>
</dbReference>
<dbReference type="Gene3D" id="1.20.1270.60">
    <property type="entry name" value="Arfaptin homology (AH) domain/BAR domain"/>
    <property type="match status" value="1"/>
</dbReference>
<accession>A0A0D2U4U4</accession>
<proteinExistence type="predicted"/>
<sequence>MDMMRRGYVLTKSLGVGHSDLNLAISDEKAVHSGLVNLAKARTAAATALVKWTTQEDNPAIRDIFARLAELDNEHNAVQKEFSDRYEDYRRCFKAVRDSEKTLDRARKHRDDCATKLQKLHRDLERYNRKGDYGKVSTVESEIIAAEQANDVAEAEFQEKYRECEIIKVAKIKEGLSNVANAYIEMAEKMVLVFSATKDLASVLPDEPAHLTTEPVYEGGEAYSEEIVQSARRALQEYQPQTPYSNSNAYANDEYEDDGT</sequence>
<dbReference type="eggNOG" id="ENOG502S0MC">
    <property type="taxonomic scope" value="Eukaryota"/>
</dbReference>
<evidence type="ECO:0000256" key="2">
    <source>
        <dbReference type="SAM" id="MobiDB-lite"/>
    </source>
</evidence>
<feature type="compositionally biased region" description="Polar residues" evidence="2">
    <location>
        <begin position="238"/>
        <end position="250"/>
    </location>
</feature>
<dbReference type="GO" id="GO:0005886">
    <property type="term" value="C:plasma membrane"/>
    <property type="evidence" value="ECO:0007669"/>
    <property type="project" value="TreeGrafter"/>
</dbReference>
<dbReference type="OrthoDB" id="5803434at2759"/>
<dbReference type="PANTHER" id="PTHR31962:SF1">
    <property type="entry name" value="SPHINGOLIPID LONG CHAIN BASE-RESPONSIVE PROTEIN PIL1"/>
    <property type="match status" value="1"/>
</dbReference>
<dbReference type="GO" id="GO:0036286">
    <property type="term" value="C:eisosome filament"/>
    <property type="evidence" value="ECO:0007669"/>
    <property type="project" value="TreeGrafter"/>
</dbReference>
<dbReference type="Proteomes" id="UP000008743">
    <property type="component" value="Unassembled WGS sequence"/>
</dbReference>
<dbReference type="InterPro" id="IPR028245">
    <property type="entry name" value="PIL1/LSP1"/>
</dbReference>
<feature type="coiled-coil region" evidence="1">
    <location>
        <begin position="110"/>
        <end position="156"/>
    </location>
</feature>
<evidence type="ECO:0000256" key="1">
    <source>
        <dbReference type="SAM" id="Coils"/>
    </source>
</evidence>
<gene>
    <name evidence="3" type="ORF">CAOG_001508</name>
</gene>
<feature type="region of interest" description="Disordered" evidence="2">
    <location>
        <begin position="238"/>
        <end position="260"/>
    </location>
</feature>
<dbReference type="InParanoid" id="A0A0D2U4U4"/>
<dbReference type="PhylomeDB" id="A0A0D2U4U4"/>
<dbReference type="PANTHER" id="PTHR31962">
    <property type="entry name" value="SPHINGOLIPID LONG CHAIN BASE-RESPONSIVE PROTEIN PIL1"/>
    <property type="match status" value="1"/>
</dbReference>
<dbReference type="AlphaFoldDB" id="A0A0D2U4U4"/>
<dbReference type="InterPro" id="IPR027267">
    <property type="entry name" value="AH/BAR_dom_sf"/>
</dbReference>
<dbReference type="STRING" id="595528.A0A0D2U4U4"/>
<keyword evidence="1" id="KW-0175">Coiled coil</keyword>
<dbReference type="Pfam" id="PF13805">
    <property type="entry name" value="Pil1"/>
    <property type="match status" value="1"/>
</dbReference>
<dbReference type="RefSeq" id="XP_004364376.2">
    <property type="nucleotide sequence ID" value="XM_004364319.2"/>
</dbReference>
<dbReference type="GO" id="GO:0008289">
    <property type="term" value="F:lipid binding"/>
    <property type="evidence" value="ECO:0007669"/>
    <property type="project" value="TreeGrafter"/>
</dbReference>
<evidence type="ECO:0000313" key="4">
    <source>
        <dbReference type="Proteomes" id="UP000008743"/>
    </source>
</evidence>
<dbReference type="GO" id="GO:0070941">
    <property type="term" value="P:eisosome assembly"/>
    <property type="evidence" value="ECO:0007669"/>
    <property type="project" value="TreeGrafter"/>
</dbReference>
<protein>
    <submittedName>
        <fullName evidence="3">Uncharacterized protein</fullName>
    </submittedName>
</protein>
<dbReference type="GO" id="GO:0006897">
    <property type="term" value="P:endocytosis"/>
    <property type="evidence" value="ECO:0007669"/>
    <property type="project" value="TreeGrafter"/>
</dbReference>
<evidence type="ECO:0000313" key="3">
    <source>
        <dbReference type="EMBL" id="KJE90161.1"/>
    </source>
</evidence>
<keyword evidence="4" id="KW-1185">Reference proteome</keyword>
<name>A0A0D2U4U4_CAPO3</name>
<reference evidence="4" key="1">
    <citation type="submission" date="2011-02" db="EMBL/GenBank/DDBJ databases">
        <title>The Genome Sequence of Capsaspora owczarzaki ATCC 30864.</title>
        <authorList>
            <person name="Russ C."/>
            <person name="Cuomo C."/>
            <person name="Burger G."/>
            <person name="Gray M.W."/>
            <person name="Holland P.W.H."/>
            <person name="King N."/>
            <person name="Lang F.B.F."/>
            <person name="Roger A.J."/>
            <person name="Ruiz-Trillo I."/>
            <person name="Young S.K."/>
            <person name="Zeng Q."/>
            <person name="Gargeya S."/>
            <person name="Alvarado L."/>
            <person name="Berlin A."/>
            <person name="Chapman S.B."/>
            <person name="Chen Z."/>
            <person name="Freedman E."/>
            <person name="Gellesch M."/>
            <person name="Goldberg J."/>
            <person name="Griggs A."/>
            <person name="Gujja S."/>
            <person name="Heilman E."/>
            <person name="Heiman D."/>
            <person name="Howarth C."/>
            <person name="Mehta T."/>
            <person name="Neiman D."/>
            <person name="Pearson M."/>
            <person name="Roberts A."/>
            <person name="Saif S."/>
            <person name="Shea T."/>
            <person name="Shenoy N."/>
            <person name="Sisk P."/>
            <person name="Stolte C."/>
            <person name="Sykes S."/>
            <person name="White J."/>
            <person name="Yandava C."/>
            <person name="Haas B."/>
            <person name="Nusbaum C."/>
            <person name="Birren B."/>
        </authorList>
    </citation>
    <scope>NUCLEOTIDE SEQUENCE</scope>
    <source>
        <strain evidence="4">ATCC 30864</strain>
    </source>
</reference>